<keyword evidence="6" id="KW-0805">Transcription regulation</keyword>
<name>A0A5A7PI71_STRAF</name>
<dbReference type="Pfam" id="PF23115">
    <property type="entry name" value="zf-C2H2_STOP2_3rd"/>
    <property type="match status" value="1"/>
</dbReference>
<organism evidence="13 14">
    <name type="scientific">Striga asiatica</name>
    <name type="common">Asiatic witchweed</name>
    <name type="synonym">Buchnera asiatica</name>
    <dbReference type="NCBI Taxonomy" id="4170"/>
    <lineage>
        <taxon>Eukaryota</taxon>
        <taxon>Viridiplantae</taxon>
        <taxon>Streptophyta</taxon>
        <taxon>Embryophyta</taxon>
        <taxon>Tracheophyta</taxon>
        <taxon>Spermatophyta</taxon>
        <taxon>Magnoliopsida</taxon>
        <taxon>eudicotyledons</taxon>
        <taxon>Gunneridae</taxon>
        <taxon>Pentapetalae</taxon>
        <taxon>asterids</taxon>
        <taxon>lamiids</taxon>
        <taxon>Lamiales</taxon>
        <taxon>Orobanchaceae</taxon>
        <taxon>Buchnereae</taxon>
        <taxon>Striga</taxon>
    </lineage>
</organism>
<dbReference type="AlphaFoldDB" id="A0A5A7PI71"/>
<evidence type="ECO:0000256" key="11">
    <source>
        <dbReference type="SAM" id="MobiDB-lite"/>
    </source>
</evidence>
<keyword evidence="8" id="KW-0539">Nucleus</keyword>
<dbReference type="PANTHER" id="PTHR45878">
    <property type="entry name" value="ZINC FINGER PROTEIN WIP2"/>
    <property type="match status" value="1"/>
</dbReference>
<accession>A0A5A7PI71</accession>
<evidence type="ECO:0000313" key="14">
    <source>
        <dbReference type="Proteomes" id="UP000325081"/>
    </source>
</evidence>
<gene>
    <name evidence="13" type="ORF">STAS_08430</name>
</gene>
<dbReference type="InterPro" id="IPR036236">
    <property type="entry name" value="Znf_C2H2_sf"/>
</dbReference>
<evidence type="ECO:0000256" key="4">
    <source>
        <dbReference type="ARBA" id="ARBA00022771"/>
    </source>
</evidence>
<feature type="compositionally biased region" description="Polar residues" evidence="11">
    <location>
        <begin position="28"/>
        <end position="54"/>
    </location>
</feature>
<dbReference type="InterPro" id="IPR043584">
    <property type="entry name" value="WIP1/2/3/4/5/6"/>
</dbReference>
<dbReference type="GO" id="GO:0003700">
    <property type="term" value="F:DNA-binding transcription factor activity"/>
    <property type="evidence" value="ECO:0007669"/>
    <property type="project" value="InterPro"/>
</dbReference>
<evidence type="ECO:0000256" key="3">
    <source>
        <dbReference type="ARBA" id="ARBA00022737"/>
    </source>
</evidence>
<evidence type="ECO:0000256" key="1">
    <source>
        <dbReference type="ARBA" id="ARBA00004123"/>
    </source>
</evidence>
<evidence type="ECO:0000256" key="10">
    <source>
        <dbReference type="PROSITE-ProRule" id="PRU00042"/>
    </source>
</evidence>
<dbReference type="PANTHER" id="PTHR45878:SF1">
    <property type="entry name" value="ZINC FINGER PROTEIN WIP2"/>
    <property type="match status" value="1"/>
</dbReference>
<dbReference type="SUPFAM" id="SSF57667">
    <property type="entry name" value="beta-beta-alpha zinc fingers"/>
    <property type="match status" value="2"/>
</dbReference>
<dbReference type="Pfam" id="PF22995">
    <property type="entry name" value="C2CH-3rd_BIRD-IDD"/>
    <property type="match status" value="1"/>
</dbReference>
<dbReference type="Pfam" id="PF00096">
    <property type="entry name" value="zf-C2H2"/>
    <property type="match status" value="1"/>
</dbReference>
<evidence type="ECO:0000256" key="7">
    <source>
        <dbReference type="ARBA" id="ARBA00023163"/>
    </source>
</evidence>
<keyword evidence="2" id="KW-0479">Metal-binding</keyword>
<sequence>MQTRLASIKPSSPFKWTTTKKQLRDQAIITSLNTTPATTETNNHKPNQQQNTLKPTGGDRPSPTQSSRREPREGKGKKRKRGASPLFPGSLIIMRSESYYNLSYFNFIPLHSQTSPSSPSASSTSRPQIVGNNNPTYTYNTPPKKALPLLNTLNLISPDAIKSEDEDNYNMGISLEIGLPIRPSTRACDVEILSGLPLDMGHQYWIPTPHQILNGPTQFTCPLCSKTFTRYNNLQMHMWGHGSQFRKGPESLRGTQPTAMLRLPCYCCAPGCKHNIDSPRARALKDFRTLQTHYKRKHGAKPFMCRKCGKPFAVKGDWRTHEKNCGKIWYCFCGSDFKHKRSLKDHIKAFGRGHGADGIQGFNLDEEDESMSDIEQAGEFSDPM</sequence>
<comment type="caution">
    <text evidence="13">The sequence shown here is derived from an EMBL/GenBank/DDBJ whole genome shotgun (WGS) entry which is preliminary data.</text>
</comment>
<dbReference type="OrthoDB" id="6077919at2759"/>
<dbReference type="EMBL" id="BKCP01004594">
    <property type="protein sequence ID" value="GER32371.1"/>
    <property type="molecule type" value="Genomic_DNA"/>
</dbReference>
<dbReference type="GO" id="GO:0008270">
    <property type="term" value="F:zinc ion binding"/>
    <property type="evidence" value="ECO:0007669"/>
    <property type="project" value="UniProtKB-KW"/>
</dbReference>
<dbReference type="PROSITE" id="PS50157">
    <property type="entry name" value="ZINC_FINGER_C2H2_2"/>
    <property type="match status" value="1"/>
</dbReference>
<feature type="domain" description="C2H2-type" evidence="12">
    <location>
        <begin position="219"/>
        <end position="246"/>
    </location>
</feature>
<evidence type="ECO:0000256" key="9">
    <source>
        <dbReference type="ARBA" id="ARBA00023452"/>
    </source>
</evidence>
<evidence type="ECO:0000256" key="6">
    <source>
        <dbReference type="ARBA" id="ARBA00023015"/>
    </source>
</evidence>
<dbReference type="Proteomes" id="UP000325081">
    <property type="component" value="Unassembled WGS sequence"/>
</dbReference>
<comment type="subcellular location">
    <subcellularLocation>
        <location evidence="1">Nucleus</location>
    </subcellularLocation>
</comment>
<proteinExistence type="inferred from homology"/>
<keyword evidence="3" id="KW-0677">Repeat</keyword>
<evidence type="ECO:0000256" key="2">
    <source>
        <dbReference type="ARBA" id="ARBA00022723"/>
    </source>
</evidence>
<dbReference type="InterPro" id="IPR059161">
    <property type="entry name" value="Znf-C2H2_STOP1/2_3rd"/>
</dbReference>
<dbReference type="GO" id="GO:0005634">
    <property type="term" value="C:nucleus"/>
    <property type="evidence" value="ECO:0007669"/>
    <property type="project" value="UniProtKB-SubCell"/>
</dbReference>
<feature type="region of interest" description="Disordered" evidence="11">
    <location>
        <begin position="1"/>
        <end position="85"/>
    </location>
</feature>
<evidence type="ECO:0000256" key="5">
    <source>
        <dbReference type="ARBA" id="ARBA00022833"/>
    </source>
</evidence>
<keyword evidence="4 10" id="KW-0863">Zinc-finger</keyword>
<evidence type="ECO:0000313" key="13">
    <source>
        <dbReference type="EMBL" id="GER32371.1"/>
    </source>
</evidence>
<feature type="region of interest" description="Disordered" evidence="11">
    <location>
        <begin position="113"/>
        <end position="135"/>
    </location>
</feature>
<evidence type="ECO:0000256" key="8">
    <source>
        <dbReference type="ARBA" id="ARBA00023242"/>
    </source>
</evidence>
<dbReference type="FunFam" id="3.30.160.60:FF:000100">
    <property type="entry name" value="Zinc finger 45-like"/>
    <property type="match status" value="1"/>
</dbReference>
<reference evidence="14" key="1">
    <citation type="journal article" date="2019" name="Curr. Biol.">
        <title>Genome Sequence of Striga asiatica Provides Insight into the Evolution of Plant Parasitism.</title>
        <authorList>
            <person name="Yoshida S."/>
            <person name="Kim S."/>
            <person name="Wafula E.K."/>
            <person name="Tanskanen J."/>
            <person name="Kim Y.M."/>
            <person name="Honaas L."/>
            <person name="Yang Z."/>
            <person name="Spallek T."/>
            <person name="Conn C.E."/>
            <person name="Ichihashi Y."/>
            <person name="Cheong K."/>
            <person name="Cui S."/>
            <person name="Der J.P."/>
            <person name="Gundlach H."/>
            <person name="Jiao Y."/>
            <person name="Hori C."/>
            <person name="Ishida J.K."/>
            <person name="Kasahara H."/>
            <person name="Kiba T."/>
            <person name="Kim M.S."/>
            <person name="Koo N."/>
            <person name="Laohavisit A."/>
            <person name="Lee Y.H."/>
            <person name="Lumba S."/>
            <person name="McCourt P."/>
            <person name="Mortimer J.C."/>
            <person name="Mutuku J.M."/>
            <person name="Nomura T."/>
            <person name="Sasaki-Sekimoto Y."/>
            <person name="Seto Y."/>
            <person name="Wang Y."/>
            <person name="Wakatake T."/>
            <person name="Sakakibara H."/>
            <person name="Demura T."/>
            <person name="Yamaguchi S."/>
            <person name="Yoneyama K."/>
            <person name="Manabe R.I."/>
            <person name="Nelson D.C."/>
            <person name="Schulman A.H."/>
            <person name="Timko M.P."/>
            <person name="dePamphilis C.W."/>
            <person name="Choi D."/>
            <person name="Shirasu K."/>
        </authorList>
    </citation>
    <scope>NUCLEOTIDE SEQUENCE [LARGE SCALE GENOMIC DNA]</scope>
    <source>
        <strain evidence="14">cv. UVA1</strain>
    </source>
</reference>
<comment type="similarity">
    <text evidence="9">Belongs to the WIP C2H2-type zinc-finger protein family.</text>
</comment>
<dbReference type="Gene3D" id="3.30.160.60">
    <property type="entry name" value="Classic Zinc Finger"/>
    <property type="match status" value="2"/>
</dbReference>
<evidence type="ECO:0000259" key="12">
    <source>
        <dbReference type="PROSITE" id="PS50157"/>
    </source>
</evidence>
<dbReference type="FunFam" id="3.30.160.60:FF:000523">
    <property type="entry name" value="Zinc finger protein WIP2"/>
    <property type="match status" value="1"/>
</dbReference>
<keyword evidence="14" id="KW-1185">Reference proteome</keyword>
<keyword evidence="5" id="KW-0862">Zinc</keyword>
<feature type="compositionally biased region" description="Low complexity" evidence="11">
    <location>
        <begin position="113"/>
        <end position="125"/>
    </location>
</feature>
<dbReference type="InterPro" id="IPR055187">
    <property type="entry name" value="C2CH-3rd_BIRD-IDD"/>
</dbReference>
<dbReference type="PROSITE" id="PS00028">
    <property type="entry name" value="ZINC_FINGER_C2H2_1"/>
    <property type="match status" value="1"/>
</dbReference>
<keyword evidence="7" id="KW-0804">Transcription</keyword>
<dbReference type="SMART" id="SM00355">
    <property type="entry name" value="ZnF_C2H2"/>
    <property type="match status" value="3"/>
</dbReference>
<dbReference type="InterPro" id="IPR013087">
    <property type="entry name" value="Znf_C2H2_type"/>
</dbReference>
<protein>
    <submittedName>
        <fullName evidence="13">Zinc finger-like protein</fullName>
    </submittedName>
</protein>